<dbReference type="Pfam" id="PF07494">
    <property type="entry name" value="Reg_prop"/>
    <property type="match status" value="1"/>
</dbReference>
<dbReference type="InterPro" id="IPR011110">
    <property type="entry name" value="Reg_prop"/>
</dbReference>
<evidence type="ECO:0000313" key="4">
    <source>
        <dbReference type="Proteomes" id="UP001142592"/>
    </source>
</evidence>
<dbReference type="Pfam" id="PF06580">
    <property type="entry name" value="His_kinase"/>
    <property type="match status" value="1"/>
</dbReference>
<organism evidence="3 4">
    <name type="scientific">Pedobacter agri</name>
    <dbReference type="NCBI Taxonomy" id="454586"/>
    <lineage>
        <taxon>Bacteria</taxon>
        <taxon>Pseudomonadati</taxon>
        <taxon>Bacteroidota</taxon>
        <taxon>Sphingobacteriia</taxon>
        <taxon>Sphingobacteriales</taxon>
        <taxon>Sphingobacteriaceae</taxon>
        <taxon>Pedobacter</taxon>
    </lineage>
</organism>
<dbReference type="InterPro" id="IPR010559">
    <property type="entry name" value="Sig_transdc_His_kin_internal"/>
</dbReference>
<dbReference type="InterPro" id="IPR050640">
    <property type="entry name" value="Bact_2-comp_sensor_kinase"/>
</dbReference>
<dbReference type="InterPro" id="IPR015943">
    <property type="entry name" value="WD40/YVTN_repeat-like_dom_sf"/>
</dbReference>
<dbReference type="Gene3D" id="2.60.40.10">
    <property type="entry name" value="Immunoglobulins"/>
    <property type="match status" value="1"/>
</dbReference>
<protein>
    <submittedName>
        <fullName evidence="3">Histidine kinase</fullName>
    </submittedName>
</protein>
<feature type="domain" description="Signal transduction histidine kinase internal region" evidence="2">
    <location>
        <begin position="815"/>
        <end position="892"/>
    </location>
</feature>
<dbReference type="InterPro" id="IPR013783">
    <property type="entry name" value="Ig-like_fold"/>
</dbReference>
<keyword evidence="1" id="KW-1133">Transmembrane helix</keyword>
<dbReference type="Proteomes" id="UP001142592">
    <property type="component" value="Unassembled WGS sequence"/>
</dbReference>
<dbReference type="InterPro" id="IPR036890">
    <property type="entry name" value="HATPase_C_sf"/>
</dbReference>
<sequence length="1028" mass="117555">MKTWIVSLIILAFGGYTARAQLFPNLKFNQITVRDGLSTNAVRCTYEDQNGIIWIATAKGLNRYDGTGIKEFKHSDTDSTSICNDVIINIAADKEHQLWLGTAKGLSRFNPQTGKAVNYFQQPENKNSLAHNYNCAPFVDSKGNLWIATSNGIQLFDYRKNTFVTFPPAPGTAEDHNAFNLIKEDKNHRLWALGYKGLYLIDQRNKKIHPYSQQDNILSLYQASDGNSYIGKAEGGLNAFYSKENILKPINIPFLKRPSRRVNDIAEWTDNNQNKWLCVAASGGFILKNLRNDEIKGYISDELNPAALNAFNIYHIAKDRQNRLWLSTDNGISIVDPNFQNFENIPLYQQIKLNNPKLLGIPNNMLETEDRFYITCYYAKGIYTFSKNWQLLSHIAQIPETAKSFLSKSINSIYRDDKKNFWFSTDSGLVKKSGNRYKIFFPPVDTSNKDNLVISKLYKRKDGKFWIRARQNGIYLFNPSTEKFIKQYPPDGKDIDGSVYSGLIDKQDDFWIGATKSISVFNPARNAFDKITIKDIDGKIRDVTWVTDITQDKENVIWAVSDIGLMKIDKKRKTGLLIDHKMKLPENYLKRILIDSTGNLWIPSQQGIIKYDRKKTFTYFNFNNGLPFQYEGHGFFEIDKTGHFLLSYSGYVTRFNPYNIKSNTAVPRVIFMDLSADGQEKTIHITGQTKAIVLKPGTKIVNIHFALTSYTAPQENKYFYKIGKDAAWQQVKNGDIALGSMPNGKYVLYIKGCNNDEVFSAEEQLLITVLPHWYEKNWFRILCVLLIVVTIFLLVRRRIIFIRNQFLIKQRLSESELKSIRSQMNPHFIFNVLNSIEAYIMENDKKTASRLIQKFAALSRLILENSTKSLVTADKEWKALMLYTELEAMRYAGVFTYDFEVDDDIQLKSIHLPPMLIQPLIENAILHGLIAHEQTDGQLKVTLIKTDNGICISVQDNGIGYGTETKTNRFSGIKEKSMGLASIKERIEMINKQNPNSVRASFSITSGKNQSGTIAEVCLPFFDEPDER</sequence>
<dbReference type="PANTHER" id="PTHR34220:SF7">
    <property type="entry name" value="SENSOR HISTIDINE KINASE YPDA"/>
    <property type="match status" value="1"/>
</dbReference>
<dbReference type="Gene3D" id="3.30.565.10">
    <property type="entry name" value="Histidine kinase-like ATPase, C-terminal domain"/>
    <property type="match status" value="1"/>
</dbReference>
<name>A0A9X3DJH1_9SPHI</name>
<dbReference type="AlphaFoldDB" id="A0A9X3DJH1"/>
<keyword evidence="3" id="KW-0808">Transferase</keyword>
<gene>
    <name evidence="3" type="ORF">OQZ29_21340</name>
</gene>
<evidence type="ECO:0000259" key="2">
    <source>
        <dbReference type="Pfam" id="PF06580"/>
    </source>
</evidence>
<proteinExistence type="predicted"/>
<keyword evidence="1" id="KW-0812">Transmembrane</keyword>
<dbReference type="SUPFAM" id="SSF63829">
    <property type="entry name" value="Calcium-dependent phosphotriesterase"/>
    <property type="match status" value="3"/>
</dbReference>
<evidence type="ECO:0000313" key="3">
    <source>
        <dbReference type="EMBL" id="MCX3267321.1"/>
    </source>
</evidence>
<keyword evidence="3" id="KW-0418">Kinase</keyword>
<dbReference type="GO" id="GO:0000155">
    <property type="term" value="F:phosphorelay sensor kinase activity"/>
    <property type="evidence" value="ECO:0007669"/>
    <property type="project" value="InterPro"/>
</dbReference>
<feature type="transmembrane region" description="Helical" evidence="1">
    <location>
        <begin position="778"/>
        <end position="795"/>
    </location>
</feature>
<comment type="caution">
    <text evidence="3">The sequence shown here is derived from an EMBL/GenBank/DDBJ whole genome shotgun (WGS) entry which is preliminary data.</text>
</comment>
<keyword evidence="1" id="KW-0472">Membrane</keyword>
<dbReference type="RefSeq" id="WP_010599656.1">
    <property type="nucleotide sequence ID" value="NZ_JAPJUH010000007.1"/>
</dbReference>
<dbReference type="EMBL" id="JAPJUH010000007">
    <property type="protein sequence ID" value="MCX3267321.1"/>
    <property type="molecule type" value="Genomic_DNA"/>
</dbReference>
<evidence type="ECO:0000256" key="1">
    <source>
        <dbReference type="SAM" id="Phobius"/>
    </source>
</evidence>
<dbReference type="GO" id="GO:0016020">
    <property type="term" value="C:membrane"/>
    <property type="evidence" value="ECO:0007669"/>
    <property type="project" value="InterPro"/>
</dbReference>
<accession>A0A9X3DJH1</accession>
<dbReference type="PANTHER" id="PTHR34220">
    <property type="entry name" value="SENSOR HISTIDINE KINASE YPDA"/>
    <property type="match status" value="1"/>
</dbReference>
<keyword evidence="4" id="KW-1185">Reference proteome</keyword>
<dbReference type="SUPFAM" id="SSF55874">
    <property type="entry name" value="ATPase domain of HSP90 chaperone/DNA topoisomerase II/histidine kinase"/>
    <property type="match status" value="1"/>
</dbReference>
<dbReference type="Gene3D" id="2.130.10.10">
    <property type="entry name" value="YVTN repeat-like/Quinoprotein amine dehydrogenase"/>
    <property type="match status" value="3"/>
</dbReference>
<reference evidence="3" key="1">
    <citation type="submission" date="2022-11" db="EMBL/GenBank/DDBJ databases">
        <authorList>
            <person name="Graham C."/>
            <person name="Newman J.D."/>
        </authorList>
    </citation>
    <scope>NUCLEOTIDE SEQUENCE</scope>
    <source>
        <strain evidence="3">DSM 19486</strain>
    </source>
</reference>